<dbReference type="CDD" id="cd18807">
    <property type="entry name" value="SF1_C_UvrD"/>
    <property type="match status" value="1"/>
</dbReference>
<comment type="similarity">
    <text evidence="1">Belongs to the helicase family. UvrD subfamily.</text>
</comment>
<dbReference type="GO" id="GO:0016787">
    <property type="term" value="F:hydrolase activity"/>
    <property type="evidence" value="ECO:0007669"/>
    <property type="project" value="UniProtKB-UniRule"/>
</dbReference>
<dbReference type="InterPro" id="IPR014016">
    <property type="entry name" value="UvrD-like_ATP-bd"/>
</dbReference>
<dbReference type="GO" id="GO:0043138">
    <property type="term" value="F:3'-5' DNA helicase activity"/>
    <property type="evidence" value="ECO:0007669"/>
    <property type="project" value="UniProtKB-EC"/>
</dbReference>
<dbReference type="EC" id="5.6.2.4" evidence="9"/>
<dbReference type="FunFam" id="1.10.486.10:FF:000003">
    <property type="entry name" value="ATP-dependent DNA helicase"/>
    <property type="match status" value="1"/>
</dbReference>
<dbReference type="InterPro" id="IPR027417">
    <property type="entry name" value="P-loop_NTPase"/>
</dbReference>
<dbReference type="Pfam" id="PF13361">
    <property type="entry name" value="UvrD_C"/>
    <property type="match status" value="1"/>
</dbReference>
<dbReference type="GO" id="GO:0003677">
    <property type="term" value="F:DNA binding"/>
    <property type="evidence" value="ECO:0007669"/>
    <property type="project" value="UniProtKB-KW"/>
</dbReference>
<dbReference type="Gene3D" id="3.40.50.300">
    <property type="entry name" value="P-loop containing nucleotide triphosphate hydrolases"/>
    <property type="match status" value="2"/>
</dbReference>
<dbReference type="GO" id="GO:0033202">
    <property type="term" value="C:DNA helicase complex"/>
    <property type="evidence" value="ECO:0007669"/>
    <property type="project" value="TreeGrafter"/>
</dbReference>
<dbReference type="GO" id="GO:0009314">
    <property type="term" value="P:response to radiation"/>
    <property type="evidence" value="ECO:0007669"/>
    <property type="project" value="UniProtKB-ARBA"/>
</dbReference>
<evidence type="ECO:0000313" key="16">
    <source>
        <dbReference type="Proteomes" id="UP000646426"/>
    </source>
</evidence>
<dbReference type="AlphaFoldDB" id="A0A918T1M2"/>
<proteinExistence type="inferred from homology"/>
<evidence type="ECO:0000256" key="8">
    <source>
        <dbReference type="ARBA" id="ARBA00034617"/>
    </source>
</evidence>
<comment type="catalytic activity">
    <reaction evidence="11">
        <text>ATP + H2O = ADP + phosphate + H(+)</text>
        <dbReference type="Rhea" id="RHEA:13065"/>
        <dbReference type="ChEBI" id="CHEBI:15377"/>
        <dbReference type="ChEBI" id="CHEBI:15378"/>
        <dbReference type="ChEBI" id="CHEBI:30616"/>
        <dbReference type="ChEBI" id="CHEBI:43474"/>
        <dbReference type="ChEBI" id="CHEBI:456216"/>
        <dbReference type="EC" id="5.6.2.4"/>
    </reaction>
</comment>
<evidence type="ECO:0000256" key="10">
    <source>
        <dbReference type="ARBA" id="ARBA00034923"/>
    </source>
</evidence>
<evidence type="ECO:0000259" key="14">
    <source>
        <dbReference type="PROSITE" id="PS51217"/>
    </source>
</evidence>
<dbReference type="PANTHER" id="PTHR11070:SF2">
    <property type="entry name" value="ATP-DEPENDENT DNA HELICASE SRS2"/>
    <property type="match status" value="1"/>
</dbReference>
<evidence type="ECO:0000256" key="1">
    <source>
        <dbReference type="ARBA" id="ARBA00009922"/>
    </source>
</evidence>
<dbReference type="Pfam" id="PF00580">
    <property type="entry name" value="UvrD-helicase"/>
    <property type="match status" value="1"/>
</dbReference>
<dbReference type="FunFam" id="1.10.10.160:FF:000001">
    <property type="entry name" value="ATP-dependent DNA helicase"/>
    <property type="match status" value="1"/>
</dbReference>
<dbReference type="NCBIfam" id="TIGR01075">
    <property type="entry name" value="uvrD"/>
    <property type="match status" value="1"/>
</dbReference>
<evidence type="ECO:0000259" key="13">
    <source>
        <dbReference type="PROSITE" id="PS51198"/>
    </source>
</evidence>
<protein>
    <recommendedName>
        <fullName evidence="9">DNA 3'-5' helicase</fullName>
        <ecNumber evidence="9">5.6.2.4</ecNumber>
    </recommendedName>
    <alternativeName>
        <fullName evidence="10">DNA 3'-5' helicase II</fullName>
    </alternativeName>
</protein>
<dbReference type="SUPFAM" id="SSF52540">
    <property type="entry name" value="P-loop containing nucleoside triphosphate hydrolases"/>
    <property type="match status" value="1"/>
</dbReference>
<dbReference type="GO" id="GO:0005829">
    <property type="term" value="C:cytosol"/>
    <property type="evidence" value="ECO:0007669"/>
    <property type="project" value="TreeGrafter"/>
</dbReference>
<evidence type="ECO:0000256" key="5">
    <source>
        <dbReference type="ARBA" id="ARBA00022840"/>
    </source>
</evidence>
<evidence type="ECO:0000256" key="4">
    <source>
        <dbReference type="ARBA" id="ARBA00022806"/>
    </source>
</evidence>
<dbReference type="PROSITE" id="PS51198">
    <property type="entry name" value="UVRD_HELICASE_ATP_BIND"/>
    <property type="match status" value="1"/>
</dbReference>
<feature type="domain" description="UvrD-like helicase ATP-binding" evidence="13">
    <location>
        <begin position="8"/>
        <end position="286"/>
    </location>
</feature>
<dbReference type="PANTHER" id="PTHR11070">
    <property type="entry name" value="UVRD / RECB / PCRA DNA HELICASE FAMILY MEMBER"/>
    <property type="match status" value="1"/>
</dbReference>
<feature type="binding site" evidence="12">
    <location>
        <begin position="29"/>
        <end position="36"/>
    </location>
    <ligand>
        <name>ATP</name>
        <dbReference type="ChEBI" id="CHEBI:30616"/>
    </ligand>
</feature>
<evidence type="ECO:0000256" key="12">
    <source>
        <dbReference type="PROSITE-ProRule" id="PRU00560"/>
    </source>
</evidence>
<keyword evidence="3 12" id="KW-0378">Hydrolase</keyword>
<dbReference type="EMBL" id="BMYD01000003">
    <property type="protein sequence ID" value="GHA82084.1"/>
    <property type="molecule type" value="Genomic_DNA"/>
</dbReference>
<keyword evidence="7" id="KW-0413">Isomerase</keyword>
<organism evidence="15 16">
    <name type="scientific">Cognatilysobacter bugurensis</name>
    <dbReference type="NCBI Taxonomy" id="543356"/>
    <lineage>
        <taxon>Bacteria</taxon>
        <taxon>Pseudomonadati</taxon>
        <taxon>Pseudomonadota</taxon>
        <taxon>Gammaproteobacteria</taxon>
        <taxon>Lysobacterales</taxon>
        <taxon>Lysobacteraceae</taxon>
        <taxon>Cognatilysobacter</taxon>
    </lineage>
</organism>
<keyword evidence="2 12" id="KW-0547">Nucleotide-binding</keyword>
<dbReference type="RefSeq" id="WP_189456053.1">
    <property type="nucleotide sequence ID" value="NZ_BMYD01000003.1"/>
</dbReference>
<dbReference type="InterPro" id="IPR014017">
    <property type="entry name" value="DNA_helicase_UvrD-like_C"/>
</dbReference>
<dbReference type="PROSITE" id="PS51217">
    <property type="entry name" value="UVRD_HELICASE_CTER"/>
    <property type="match status" value="1"/>
</dbReference>
<evidence type="ECO:0000256" key="6">
    <source>
        <dbReference type="ARBA" id="ARBA00023125"/>
    </source>
</evidence>
<dbReference type="NCBIfam" id="NF008743">
    <property type="entry name" value="PRK11773.1"/>
    <property type="match status" value="1"/>
</dbReference>
<dbReference type="Gene3D" id="1.10.10.160">
    <property type="match status" value="1"/>
</dbReference>
<gene>
    <name evidence="15" type="primary">uvrD</name>
    <name evidence="15" type="ORF">GCM10007067_20000</name>
</gene>
<keyword evidence="16" id="KW-1185">Reference proteome</keyword>
<dbReference type="CDD" id="cd17932">
    <property type="entry name" value="DEXQc_UvrD"/>
    <property type="match status" value="1"/>
</dbReference>
<dbReference type="GO" id="GO:0005524">
    <property type="term" value="F:ATP binding"/>
    <property type="evidence" value="ECO:0007669"/>
    <property type="project" value="UniProtKB-UniRule"/>
</dbReference>
<evidence type="ECO:0000313" key="15">
    <source>
        <dbReference type="EMBL" id="GHA82084.1"/>
    </source>
</evidence>
<dbReference type="GO" id="GO:0006260">
    <property type="term" value="P:DNA replication"/>
    <property type="evidence" value="ECO:0007669"/>
    <property type="project" value="InterPro"/>
</dbReference>
<evidence type="ECO:0000256" key="9">
    <source>
        <dbReference type="ARBA" id="ARBA00034808"/>
    </source>
</evidence>
<dbReference type="Pfam" id="PF21196">
    <property type="entry name" value="PcrA_UvrD_tudor"/>
    <property type="match status" value="1"/>
</dbReference>
<keyword evidence="5 12" id="KW-0067">ATP-binding</keyword>
<keyword evidence="4 12" id="KW-0347">Helicase</keyword>
<dbReference type="Proteomes" id="UP000646426">
    <property type="component" value="Unassembled WGS sequence"/>
</dbReference>
<accession>A0A918T1M2</accession>
<evidence type="ECO:0000256" key="3">
    <source>
        <dbReference type="ARBA" id="ARBA00022801"/>
    </source>
</evidence>
<dbReference type="InterPro" id="IPR005753">
    <property type="entry name" value="DNA_helicase_ATP-dep_UvrD"/>
</dbReference>
<comment type="caution">
    <text evidence="15">The sequence shown here is derived from an EMBL/GenBank/DDBJ whole genome shotgun (WGS) entry which is preliminary data.</text>
</comment>
<evidence type="ECO:0000256" key="2">
    <source>
        <dbReference type="ARBA" id="ARBA00022741"/>
    </source>
</evidence>
<dbReference type="InterPro" id="IPR000212">
    <property type="entry name" value="DNA_helicase_UvrD/REP"/>
</dbReference>
<comment type="catalytic activity">
    <reaction evidence="8">
        <text>Couples ATP hydrolysis with the unwinding of duplex DNA by translocating in the 3'-5' direction.</text>
        <dbReference type="EC" id="5.6.2.4"/>
    </reaction>
</comment>
<sequence length="726" mass="81172">MDVSHLLDALNPAQREAVSAPPGHYLVLAGAGSGKTRVLTHRIAWLHEVQGVPVHGILAVTFTNKAAGEMRHRVDAQLPRGARGMWIGTFHGLAHRLLRLHWQEAKLPEGFQVLDSDDQQRLCKRVVQQLELDDTRFPPRQLAWWINAQKDEGRRPQHLQGGQDEWADTMRRAYAAYQERCDRAGLVDFAELLLRAHELLRDNPALLAHYRHRFGEILVDEFQDTNAIQYAFIRVLAGDSGRVFVVGDDDQAIYGWRGAKVENVQRFLRDYPDAKTLRLEQNYRSSANILEAANAVIAHNPDRLGKKLWTDSGTGEPIDLYSAYNEIDEARFVVERLRQWVRDGGSYSEVAILYRSNAQSRAFEEALIGEQLPYRVYGGLRFFERAEIKDTLAYLRLVSNRADDAAFERAVNTPARGIGERTLDEVRRLARGLGVPLWQAAQALTGGTVLAARARNAIAGFVHLIDGLETEVADMPLPEKIDHVLARSGLREHYANESRGQLDSRTDNLDELVSVASRFVRSDDEDEAAAMPELVAFLSYASLEAGEGQARADEDGVQLMTLHSAKGLEFPLVFLVGLEEGLFPNSKSNEEAGRLEEERRLAYVGITRARQKLVITYAEARRIHGSDMYGMPSRFLREIPAGLLHEVRPKVQVSRPAFSPRPRRDWGHAELEAPALPLGAAVRHPSFGAGTVIDYEGTGAHARVQVNFDDAGSKWLVVAFANLQPA</sequence>
<dbReference type="InterPro" id="IPR013986">
    <property type="entry name" value="DExx_box_DNA_helicase_dom_sf"/>
</dbReference>
<evidence type="ECO:0000256" key="11">
    <source>
        <dbReference type="ARBA" id="ARBA00048988"/>
    </source>
</evidence>
<dbReference type="GO" id="GO:0000725">
    <property type="term" value="P:recombinational repair"/>
    <property type="evidence" value="ECO:0007669"/>
    <property type="project" value="TreeGrafter"/>
</dbReference>
<name>A0A918T1M2_9GAMM</name>
<keyword evidence="6" id="KW-0238">DNA-binding</keyword>
<feature type="domain" description="UvrD-like helicase C-terminal" evidence="14">
    <location>
        <begin position="287"/>
        <end position="567"/>
    </location>
</feature>
<reference evidence="15" key="2">
    <citation type="submission" date="2020-09" db="EMBL/GenBank/DDBJ databases">
        <authorList>
            <person name="Sun Q."/>
            <person name="Kim S."/>
        </authorList>
    </citation>
    <scope>NUCLEOTIDE SEQUENCE</scope>
    <source>
        <strain evidence="15">KCTC 23077</strain>
    </source>
</reference>
<evidence type="ECO:0000256" key="7">
    <source>
        <dbReference type="ARBA" id="ARBA00023235"/>
    </source>
</evidence>
<reference evidence="15" key="1">
    <citation type="journal article" date="2014" name="Int. J. Syst. Evol. Microbiol.">
        <title>Complete genome sequence of Corynebacterium casei LMG S-19264T (=DSM 44701T), isolated from a smear-ripened cheese.</title>
        <authorList>
            <consortium name="US DOE Joint Genome Institute (JGI-PGF)"/>
            <person name="Walter F."/>
            <person name="Albersmeier A."/>
            <person name="Kalinowski J."/>
            <person name="Ruckert C."/>
        </authorList>
    </citation>
    <scope>NUCLEOTIDE SEQUENCE</scope>
    <source>
        <strain evidence="15">KCTC 23077</strain>
    </source>
</reference>
<dbReference type="Gene3D" id="1.10.486.10">
    <property type="entry name" value="PCRA, domain 4"/>
    <property type="match status" value="1"/>
</dbReference>